<gene>
    <name evidence="5" type="ORF">LJ739_01005</name>
</gene>
<dbReference type="PANTHER" id="PTHR44227">
    <property type="match status" value="1"/>
</dbReference>
<feature type="transmembrane region" description="Helical" evidence="4">
    <location>
        <begin position="210"/>
        <end position="231"/>
    </location>
</feature>
<feature type="transmembrane region" description="Helical" evidence="4">
    <location>
        <begin position="313"/>
        <end position="332"/>
    </location>
</feature>
<evidence type="ECO:0000256" key="4">
    <source>
        <dbReference type="SAM" id="Phobius"/>
    </source>
</evidence>
<sequence>MIVIARALMPILGIVLVAAGYYGLTTIPFYLDDFSSILHNPAIAPPIDWQALWDKHSSRPLTYAIFALQLTWFGENAAAFHVFSILLHGLTSGLLGLLCWQLLRHQATSNTFDGAAAYTFSVGAAVLFAVHPQNSQAVVYAVQQGALWAAFGSLGALNSYVYWRTTQRMWALLVGLLFFIIALSGKQNAAVLPLMIWVLEWLFFKRFTKILFVSGIALLMVCVIGLVSQFGNQTLSVLDGLTRETADIARIDYLMTQLDALRHYQFQFFSLQGLRLEYDWPLITVPDTATVISAIWHSVVVICAILMRRKMPLLTLGVLCYYLAHTVESSVMPIKDLVFEHRTYLPNAGMVLGVVALLIPLTRRKVWALPAYVACAVLLLLLTYQLHNRITLWADKTRFYANEVSLSKRSARATGEYATALSQNNQCPKAISYFSHAIALYNKQPDWQLGIQPEMLLNYIACLRELGIYQKADIYELDLLEQVKEPVRRSMILSNRGLFYLRNKDFERANQALSEGFQLNKSDYVLTVNLAITRVNLGDYKAGQALLKHALMLKPGDETATNLYNKLQQLTSTSQE</sequence>
<dbReference type="InterPro" id="IPR052346">
    <property type="entry name" value="O-mannosyl-transferase_TMTC"/>
</dbReference>
<dbReference type="EMBL" id="JAJEWP010000001">
    <property type="protein sequence ID" value="MCC2614815.1"/>
    <property type="molecule type" value="Genomic_DNA"/>
</dbReference>
<feature type="transmembrane region" description="Helical" evidence="4">
    <location>
        <begin position="169"/>
        <end position="198"/>
    </location>
</feature>
<feature type="transmembrane region" description="Helical" evidence="4">
    <location>
        <begin position="344"/>
        <end position="362"/>
    </location>
</feature>
<dbReference type="Proteomes" id="UP001520878">
    <property type="component" value="Unassembled WGS sequence"/>
</dbReference>
<dbReference type="RefSeq" id="WP_229156731.1">
    <property type="nucleotide sequence ID" value="NZ_JAJEWP010000001.1"/>
</dbReference>
<dbReference type="InterPro" id="IPR011990">
    <property type="entry name" value="TPR-like_helical_dom_sf"/>
</dbReference>
<dbReference type="SUPFAM" id="SSF48452">
    <property type="entry name" value="TPR-like"/>
    <property type="match status" value="1"/>
</dbReference>
<keyword evidence="4" id="KW-0812">Transmembrane</keyword>
<protein>
    <submittedName>
        <fullName evidence="5">Tetratricopeptide repeat protein</fullName>
    </submittedName>
</protein>
<dbReference type="SMART" id="SM00028">
    <property type="entry name" value="TPR"/>
    <property type="match status" value="3"/>
</dbReference>
<evidence type="ECO:0000256" key="1">
    <source>
        <dbReference type="ARBA" id="ARBA00022737"/>
    </source>
</evidence>
<keyword evidence="1" id="KW-0677">Repeat</keyword>
<keyword evidence="4" id="KW-1133">Transmembrane helix</keyword>
<dbReference type="Gene3D" id="1.25.40.10">
    <property type="entry name" value="Tetratricopeptide repeat domain"/>
    <property type="match status" value="1"/>
</dbReference>
<feature type="transmembrane region" description="Helical" evidence="4">
    <location>
        <begin position="288"/>
        <end position="306"/>
    </location>
</feature>
<feature type="transmembrane region" description="Helical" evidence="4">
    <location>
        <begin position="7"/>
        <end position="31"/>
    </location>
</feature>
<evidence type="ECO:0000256" key="3">
    <source>
        <dbReference type="PROSITE-ProRule" id="PRU00339"/>
    </source>
</evidence>
<feature type="transmembrane region" description="Helical" evidence="4">
    <location>
        <begin position="145"/>
        <end position="163"/>
    </location>
</feature>
<dbReference type="PANTHER" id="PTHR44227:SF3">
    <property type="entry name" value="PROTEIN O-MANNOSYL-TRANSFERASE TMTC4"/>
    <property type="match status" value="1"/>
</dbReference>
<dbReference type="PROSITE" id="PS50005">
    <property type="entry name" value="TPR"/>
    <property type="match status" value="1"/>
</dbReference>
<evidence type="ECO:0000313" key="5">
    <source>
        <dbReference type="EMBL" id="MCC2614815.1"/>
    </source>
</evidence>
<feature type="transmembrane region" description="Helical" evidence="4">
    <location>
        <begin position="85"/>
        <end position="103"/>
    </location>
</feature>
<feature type="transmembrane region" description="Helical" evidence="4">
    <location>
        <begin position="115"/>
        <end position="133"/>
    </location>
</feature>
<accession>A0ABS8G2Q1</accession>
<keyword evidence="6" id="KW-1185">Reference proteome</keyword>
<name>A0ABS8G2Q1_9ALTE</name>
<keyword evidence="4" id="KW-0472">Membrane</keyword>
<evidence type="ECO:0000256" key="2">
    <source>
        <dbReference type="ARBA" id="ARBA00022803"/>
    </source>
</evidence>
<dbReference type="InterPro" id="IPR019734">
    <property type="entry name" value="TPR_rpt"/>
</dbReference>
<feature type="transmembrane region" description="Helical" evidence="4">
    <location>
        <begin position="369"/>
        <end position="387"/>
    </location>
</feature>
<reference evidence="5 6" key="1">
    <citation type="submission" date="2021-10" db="EMBL/GenBank/DDBJ databases">
        <title>Draft genome of Aestuariibacter halophilus JC2043.</title>
        <authorList>
            <person name="Emsley S.A."/>
            <person name="Pfannmuller K.M."/>
            <person name="Ushijima B."/>
            <person name="Saw J.H."/>
            <person name="Videau P."/>
        </authorList>
    </citation>
    <scope>NUCLEOTIDE SEQUENCE [LARGE SCALE GENOMIC DNA]</scope>
    <source>
        <strain evidence="5 6">JC2043</strain>
    </source>
</reference>
<proteinExistence type="predicted"/>
<comment type="caution">
    <text evidence="5">The sequence shown here is derived from an EMBL/GenBank/DDBJ whole genome shotgun (WGS) entry which is preliminary data.</text>
</comment>
<keyword evidence="2 3" id="KW-0802">TPR repeat</keyword>
<organism evidence="5 6">
    <name type="scientific">Fluctibacter halophilus</name>
    <dbReference type="NCBI Taxonomy" id="226011"/>
    <lineage>
        <taxon>Bacteria</taxon>
        <taxon>Pseudomonadati</taxon>
        <taxon>Pseudomonadota</taxon>
        <taxon>Gammaproteobacteria</taxon>
        <taxon>Alteromonadales</taxon>
        <taxon>Alteromonadaceae</taxon>
        <taxon>Fluctibacter</taxon>
    </lineage>
</organism>
<feature type="repeat" description="TPR" evidence="3">
    <location>
        <begin position="490"/>
        <end position="523"/>
    </location>
</feature>
<evidence type="ECO:0000313" key="6">
    <source>
        <dbReference type="Proteomes" id="UP001520878"/>
    </source>
</evidence>